<feature type="transmembrane region" description="Helical" evidence="1">
    <location>
        <begin position="43"/>
        <end position="65"/>
    </location>
</feature>
<protein>
    <submittedName>
        <fullName evidence="2">Uncharacterized protein</fullName>
    </submittedName>
</protein>
<gene>
    <name evidence="2" type="ORF">GCM10008908_28870</name>
</gene>
<organism evidence="2 3">
    <name type="scientific">Clostridium subterminale</name>
    <dbReference type="NCBI Taxonomy" id="1550"/>
    <lineage>
        <taxon>Bacteria</taxon>
        <taxon>Bacillati</taxon>
        <taxon>Bacillota</taxon>
        <taxon>Clostridia</taxon>
        <taxon>Eubacteriales</taxon>
        <taxon>Clostridiaceae</taxon>
        <taxon>Clostridium</taxon>
    </lineage>
</organism>
<sequence>MNKIIKFKYIFCLLPLTYFFVSFAISFNYYLIGDMKKVNKTIISTFIFTLIFVILWSIIMSALGYDYILDSIFGLFYIYTVSTIFSIYLIKCQKDYLEKIKDNK</sequence>
<evidence type="ECO:0000256" key="1">
    <source>
        <dbReference type="SAM" id="Phobius"/>
    </source>
</evidence>
<evidence type="ECO:0000313" key="2">
    <source>
        <dbReference type="EMBL" id="GAA0776094.1"/>
    </source>
</evidence>
<keyword evidence="1" id="KW-1133">Transmembrane helix</keyword>
<accession>A0ABN1KU83</accession>
<keyword evidence="1" id="KW-0812">Transmembrane</keyword>
<evidence type="ECO:0000313" key="3">
    <source>
        <dbReference type="Proteomes" id="UP001501047"/>
    </source>
</evidence>
<comment type="caution">
    <text evidence="2">The sequence shown here is derived from an EMBL/GenBank/DDBJ whole genome shotgun (WGS) entry which is preliminary data.</text>
</comment>
<keyword evidence="1" id="KW-0472">Membrane</keyword>
<reference evidence="2 3" key="1">
    <citation type="journal article" date="2019" name="Int. J. Syst. Evol. Microbiol.">
        <title>The Global Catalogue of Microorganisms (GCM) 10K type strain sequencing project: providing services to taxonomists for standard genome sequencing and annotation.</title>
        <authorList>
            <consortium name="The Broad Institute Genomics Platform"/>
            <consortium name="The Broad Institute Genome Sequencing Center for Infectious Disease"/>
            <person name="Wu L."/>
            <person name="Ma J."/>
        </authorList>
    </citation>
    <scope>NUCLEOTIDE SEQUENCE [LARGE SCALE GENOMIC DNA]</scope>
    <source>
        <strain evidence="2 3">JCM 1417</strain>
    </source>
</reference>
<dbReference type="Proteomes" id="UP001501047">
    <property type="component" value="Unassembled WGS sequence"/>
</dbReference>
<keyword evidence="3" id="KW-1185">Reference proteome</keyword>
<proteinExistence type="predicted"/>
<feature type="transmembrane region" description="Helical" evidence="1">
    <location>
        <begin position="6"/>
        <end position="31"/>
    </location>
</feature>
<feature type="transmembrane region" description="Helical" evidence="1">
    <location>
        <begin position="71"/>
        <end position="90"/>
    </location>
</feature>
<name>A0ABN1KU83_CLOSU</name>
<dbReference type="EMBL" id="BAAACI010000007">
    <property type="protein sequence ID" value="GAA0776094.1"/>
    <property type="molecule type" value="Genomic_DNA"/>
</dbReference>